<feature type="coiled-coil region" evidence="1">
    <location>
        <begin position="202"/>
        <end position="267"/>
    </location>
</feature>
<name>A0A8J9Z2J4_BRALA</name>
<accession>A0A8J9Z2J4</accession>
<evidence type="ECO:0000256" key="1">
    <source>
        <dbReference type="SAM" id="Coils"/>
    </source>
</evidence>
<feature type="coiled-coil region" evidence="1">
    <location>
        <begin position="304"/>
        <end position="377"/>
    </location>
</feature>
<reference evidence="3" key="1">
    <citation type="submission" date="2022-01" db="EMBL/GenBank/DDBJ databases">
        <authorList>
            <person name="Braso-Vives M."/>
        </authorList>
    </citation>
    <scope>NUCLEOTIDE SEQUENCE</scope>
</reference>
<evidence type="ECO:0000256" key="2">
    <source>
        <dbReference type="SAM" id="MobiDB-lite"/>
    </source>
</evidence>
<proteinExistence type="predicted"/>
<evidence type="ECO:0000313" key="4">
    <source>
        <dbReference type="Proteomes" id="UP000838412"/>
    </source>
</evidence>
<keyword evidence="1" id="KW-0175">Coiled coil</keyword>
<sequence>MVRSQRNTDNMAESQTTVAPEQVKEVIKLAKHLQNENNQLKEQQKNMLDKSQLEQFVLLLHEAQQEMMRYKTRANQYELLLKRAQDRFGKMSGKKLESLISAPGVSKEVFDDLVRQNAQLKRHLDQALKDRGQDMRNFMSAQNSDDLLKSVKEQLEQKDEEIKMMKEAIRDASNSDGKVQAEHLLDKVNALQKSDQIKSTWLELFRLENEKLQKDVLSMSDELKQEKHSLLQQEKADHVDGRLQRGSRDIHQQIKDLERTLQVQKQKYEAQIFQLTQQLHSEGHLRQQAGGSTQGQFGSSQGDIQALQRKVDDLKSELQRAVDENAAISAQSACYKEDFEAEQQERNNQKTDYEAKLKQMQEYINKLSSECESLNSMLSRERFEKNQFKKQIEKQIETFQMNPAAALYGMGCNRQVNLAMPNPQMGLQPGLMARGSPTTPNPYTNQAGPWMNQPLLPQMVAVDSADGARQDSGESGSSEENVRRVCPRCEREFFDQEKFEAHVQRCIDG</sequence>
<dbReference type="Proteomes" id="UP000838412">
    <property type="component" value="Chromosome 15"/>
</dbReference>
<dbReference type="AlphaFoldDB" id="A0A8J9Z2J4"/>
<keyword evidence="4" id="KW-1185">Reference proteome</keyword>
<dbReference type="Gene3D" id="1.20.5.990">
    <property type="entry name" value="Nemo cc2-lz domain - 1d5 darpin complex"/>
    <property type="match status" value="1"/>
</dbReference>
<protein>
    <submittedName>
        <fullName evidence="3">Hypp7633 protein</fullName>
    </submittedName>
</protein>
<evidence type="ECO:0000313" key="3">
    <source>
        <dbReference type="EMBL" id="CAH1246018.1"/>
    </source>
</evidence>
<gene>
    <name evidence="3" type="primary">Hypp7633</name>
    <name evidence="3" type="ORF">BLAG_LOCUS8178</name>
</gene>
<dbReference type="EMBL" id="OV696700">
    <property type="protein sequence ID" value="CAH1246018.1"/>
    <property type="molecule type" value="Genomic_DNA"/>
</dbReference>
<feature type="compositionally biased region" description="Low complexity" evidence="2">
    <location>
        <begin position="287"/>
        <end position="302"/>
    </location>
</feature>
<dbReference type="OrthoDB" id="10001420at2759"/>
<organism evidence="3 4">
    <name type="scientific">Branchiostoma lanceolatum</name>
    <name type="common">Common lancelet</name>
    <name type="synonym">Amphioxus lanceolatum</name>
    <dbReference type="NCBI Taxonomy" id="7740"/>
    <lineage>
        <taxon>Eukaryota</taxon>
        <taxon>Metazoa</taxon>
        <taxon>Chordata</taxon>
        <taxon>Cephalochordata</taxon>
        <taxon>Leptocardii</taxon>
        <taxon>Amphioxiformes</taxon>
        <taxon>Branchiostomatidae</taxon>
        <taxon>Branchiostoma</taxon>
    </lineage>
</organism>
<feature type="coiled-coil region" evidence="1">
    <location>
        <begin position="23"/>
        <end position="175"/>
    </location>
</feature>
<feature type="region of interest" description="Disordered" evidence="2">
    <location>
        <begin position="284"/>
        <end position="304"/>
    </location>
</feature>